<reference evidence="1 2" key="1">
    <citation type="journal article" date="2021" name="Elife">
        <title>Chloroplast acquisition without the gene transfer in kleptoplastic sea slugs, Plakobranchus ocellatus.</title>
        <authorList>
            <person name="Maeda T."/>
            <person name="Takahashi S."/>
            <person name="Yoshida T."/>
            <person name="Shimamura S."/>
            <person name="Takaki Y."/>
            <person name="Nagai Y."/>
            <person name="Toyoda A."/>
            <person name="Suzuki Y."/>
            <person name="Arimoto A."/>
            <person name="Ishii H."/>
            <person name="Satoh N."/>
            <person name="Nishiyama T."/>
            <person name="Hasebe M."/>
            <person name="Maruyama T."/>
            <person name="Minagawa J."/>
            <person name="Obokata J."/>
            <person name="Shigenobu S."/>
        </authorList>
    </citation>
    <scope>NUCLEOTIDE SEQUENCE [LARGE SCALE GENOMIC DNA]</scope>
</reference>
<evidence type="ECO:0000313" key="1">
    <source>
        <dbReference type="EMBL" id="GFN85385.1"/>
    </source>
</evidence>
<organism evidence="1 2">
    <name type="scientific">Plakobranchus ocellatus</name>
    <dbReference type="NCBI Taxonomy" id="259542"/>
    <lineage>
        <taxon>Eukaryota</taxon>
        <taxon>Metazoa</taxon>
        <taxon>Spiralia</taxon>
        <taxon>Lophotrochozoa</taxon>
        <taxon>Mollusca</taxon>
        <taxon>Gastropoda</taxon>
        <taxon>Heterobranchia</taxon>
        <taxon>Euthyneura</taxon>
        <taxon>Panpulmonata</taxon>
        <taxon>Sacoglossa</taxon>
        <taxon>Placobranchoidea</taxon>
        <taxon>Plakobranchidae</taxon>
        <taxon>Plakobranchus</taxon>
    </lineage>
</organism>
<dbReference type="AlphaFoldDB" id="A0AAV3YDJ1"/>
<sequence length="84" mass="9174">MYTSLSAADGGCKSSSVPLQPSFFLYFRNIPQYYIPCWLNIIGQYQTADPSCRHNPRPSHLTGGLSGAAAAERTIRLGGRVQVI</sequence>
<evidence type="ECO:0000313" key="2">
    <source>
        <dbReference type="Proteomes" id="UP000735302"/>
    </source>
</evidence>
<accession>A0AAV3YDJ1</accession>
<protein>
    <submittedName>
        <fullName evidence="1">Uncharacterized protein</fullName>
    </submittedName>
</protein>
<dbReference type="EMBL" id="BLXT01001405">
    <property type="protein sequence ID" value="GFN85385.1"/>
    <property type="molecule type" value="Genomic_DNA"/>
</dbReference>
<gene>
    <name evidence="1" type="ORF">PoB_001189100</name>
</gene>
<dbReference type="Proteomes" id="UP000735302">
    <property type="component" value="Unassembled WGS sequence"/>
</dbReference>
<name>A0AAV3YDJ1_9GAST</name>
<comment type="caution">
    <text evidence="1">The sequence shown here is derived from an EMBL/GenBank/DDBJ whole genome shotgun (WGS) entry which is preliminary data.</text>
</comment>
<keyword evidence="2" id="KW-1185">Reference proteome</keyword>
<proteinExistence type="predicted"/>